<evidence type="ECO:0000313" key="2">
    <source>
        <dbReference type="EMBL" id="PFH57952.1"/>
    </source>
</evidence>
<gene>
    <name evidence="2" type="ORF">XA68_14346</name>
</gene>
<reference evidence="2 3" key="2">
    <citation type="journal article" date="2017" name="Sci. Rep.">
        <title>Ant-infecting Ophiocordyceps genomes reveal a high diversity of potential behavioral manipulation genes and a possible major role for enterotoxins.</title>
        <authorList>
            <person name="de Bekker C."/>
            <person name="Ohm R.A."/>
            <person name="Evans H.C."/>
            <person name="Brachmann A."/>
            <person name="Hughes D.P."/>
        </authorList>
    </citation>
    <scope>NUCLEOTIDE SEQUENCE [LARGE SCALE GENOMIC DNA]</scope>
    <source>
        <strain evidence="2 3">SC16a</strain>
    </source>
</reference>
<keyword evidence="1" id="KW-0472">Membrane</keyword>
<keyword evidence="3" id="KW-1185">Reference proteome</keyword>
<accession>A0A2A9PAK6</accession>
<dbReference type="Pfam" id="PF11309">
    <property type="entry name" value="DUF3112"/>
    <property type="match status" value="1"/>
</dbReference>
<evidence type="ECO:0000313" key="3">
    <source>
        <dbReference type="Proteomes" id="UP000037136"/>
    </source>
</evidence>
<proteinExistence type="predicted"/>
<feature type="transmembrane region" description="Helical" evidence="1">
    <location>
        <begin position="93"/>
        <end position="116"/>
    </location>
</feature>
<feature type="transmembrane region" description="Helical" evidence="1">
    <location>
        <begin position="60"/>
        <end position="81"/>
    </location>
</feature>
<protein>
    <submittedName>
        <fullName evidence="2">Uncharacterized protein</fullName>
    </submittedName>
</protein>
<comment type="caution">
    <text evidence="2">The sequence shown here is derived from an EMBL/GenBank/DDBJ whole genome shotgun (WGS) entry which is preliminary data.</text>
</comment>
<keyword evidence="1" id="KW-1133">Transmembrane helix</keyword>
<sequence length="404" mass="44836">MTGPGNAQQPHDPVDGPFFGGVPTASEDGAVTFLFLLVFALAAFLNIRIFQKNRKRHHKFLLSMPFIVFCLTRVLLCFFRFTWSFLKPPFPRAIVFLNSLFDAAGLPLVFPANLIFAQRIIRAMHPIFGWHPILNIVTLSLAASVLILLIISTIAIFILFFAAPSTINQSAILTMLNFFGAWKLMLCLVPPIWIFIACAMPGPPPQNFGTGHLRLKTTLVVFSTVTLAVGQAVRLAASDNPKAAFTGSPLFGKPMFYTIGFFLETLTIFGYIIFRFDNLFYVPDGARGPGDYALNHTKDADEPSDAAWTRARIEQAIGQLGFHYEFLIRREQDDTSPLYALLYPSSKESFKSSSPAAPSAVQPPPKNIERSVERLSGKPKSMNEWARGSASSWDSVDEAKTMFI</sequence>
<dbReference type="PANTHER" id="PTHR35184:SF1">
    <property type="entry name" value="INTEGRAL MEMBRANE PROTEIN"/>
    <property type="match status" value="1"/>
</dbReference>
<keyword evidence="1" id="KW-0812">Transmembrane</keyword>
<feature type="transmembrane region" description="Helical" evidence="1">
    <location>
        <begin position="29"/>
        <end position="48"/>
    </location>
</feature>
<feature type="transmembrane region" description="Helical" evidence="1">
    <location>
        <begin position="213"/>
        <end position="235"/>
    </location>
</feature>
<dbReference type="PANTHER" id="PTHR35184">
    <property type="entry name" value="YALI0C10208P"/>
    <property type="match status" value="1"/>
</dbReference>
<feature type="transmembrane region" description="Helical" evidence="1">
    <location>
        <begin position="181"/>
        <end position="201"/>
    </location>
</feature>
<feature type="transmembrane region" description="Helical" evidence="1">
    <location>
        <begin position="136"/>
        <end position="161"/>
    </location>
</feature>
<name>A0A2A9PAK6_OPHUN</name>
<dbReference type="AlphaFoldDB" id="A0A2A9PAK6"/>
<dbReference type="InterPro" id="IPR021460">
    <property type="entry name" value="DUF3112"/>
</dbReference>
<dbReference type="Proteomes" id="UP000037136">
    <property type="component" value="Unassembled WGS sequence"/>
</dbReference>
<reference evidence="2 3" key="1">
    <citation type="journal article" date="2015" name="BMC Genomics">
        <title>Gene expression during zombie ant biting behavior reflects the complexity underlying fungal parasitic behavioral manipulation.</title>
        <authorList>
            <person name="de Bekker C."/>
            <person name="Ohm R.A."/>
            <person name="Loreto R.G."/>
            <person name="Sebastian A."/>
            <person name="Albert I."/>
            <person name="Merrow M."/>
            <person name="Brachmann A."/>
            <person name="Hughes D.P."/>
        </authorList>
    </citation>
    <scope>NUCLEOTIDE SEQUENCE [LARGE SCALE GENOMIC DNA]</scope>
    <source>
        <strain evidence="2 3">SC16a</strain>
    </source>
</reference>
<dbReference type="EMBL" id="LAZP02000346">
    <property type="protein sequence ID" value="PFH57952.1"/>
    <property type="molecule type" value="Genomic_DNA"/>
</dbReference>
<dbReference type="OrthoDB" id="3357002at2759"/>
<organism evidence="2 3">
    <name type="scientific">Ophiocordyceps unilateralis</name>
    <name type="common">Zombie-ant fungus</name>
    <name type="synonym">Torrubia unilateralis</name>
    <dbReference type="NCBI Taxonomy" id="268505"/>
    <lineage>
        <taxon>Eukaryota</taxon>
        <taxon>Fungi</taxon>
        <taxon>Dikarya</taxon>
        <taxon>Ascomycota</taxon>
        <taxon>Pezizomycotina</taxon>
        <taxon>Sordariomycetes</taxon>
        <taxon>Hypocreomycetidae</taxon>
        <taxon>Hypocreales</taxon>
        <taxon>Ophiocordycipitaceae</taxon>
        <taxon>Ophiocordyceps</taxon>
    </lineage>
</organism>
<evidence type="ECO:0000256" key="1">
    <source>
        <dbReference type="SAM" id="Phobius"/>
    </source>
</evidence>
<feature type="transmembrane region" description="Helical" evidence="1">
    <location>
        <begin position="255"/>
        <end position="274"/>
    </location>
</feature>